<reference evidence="1 2" key="1">
    <citation type="submission" date="2015-11" db="EMBL/GenBank/DDBJ databases">
        <title>Solirubrum puertoriconensis gen. nov. an environmental bacteria isolated in Puerto Rico.</title>
        <authorList>
            <person name="Cuebas-Irizarry M.F."/>
            <person name="Montalvo-Rodriguez R."/>
        </authorList>
    </citation>
    <scope>NUCLEOTIDE SEQUENCE [LARGE SCALE GENOMIC DNA]</scope>
    <source>
        <strain evidence="1 2">MC1A</strain>
    </source>
</reference>
<keyword evidence="2" id="KW-1185">Reference proteome</keyword>
<name>A0A9X0L646_SOLP1</name>
<evidence type="ECO:0000313" key="1">
    <source>
        <dbReference type="EMBL" id="KUG09459.1"/>
    </source>
</evidence>
<dbReference type="InterPro" id="IPR011990">
    <property type="entry name" value="TPR-like_helical_dom_sf"/>
</dbReference>
<dbReference type="Gene3D" id="1.25.40.10">
    <property type="entry name" value="Tetratricopeptide repeat domain"/>
    <property type="match status" value="1"/>
</dbReference>
<dbReference type="EMBL" id="LNAL01000003">
    <property type="protein sequence ID" value="KUG09459.1"/>
    <property type="molecule type" value="Genomic_DNA"/>
</dbReference>
<proteinExistence type="predicted"/>
<gene>
    <name evidence="1" type="ORF">ASU33_17185</name>
</gene>
<protein>
    <recommendedName>
        <fullName evidence="3">Tetratricopeptide repeat protein</fullName>
    </recommendedName>
</protein>
<comment type="caution">
    <text evidence="1">The sequence shown here is derived from an EMBL/GenBank/DDBJ whole genome shotgun (WGS) entry which is preliminary data.</text>
</comment>
<sequence length="208" mass="22769">MVALRPPMPILADLTWWVAKLSANAKPCFHHNQTVMSASFSHFGLVLAGVTALSLMAACNQAPATKVAESTAATSAAHQKANALFEKQAYGEALPKLYTLAQSNPTDAELHYKIGVAEANQKEYAKSTASFRTALHHGYDKVAIMRNIGINHIWTQRLDSAKHYLRTAQALAPEDAKTLKAFTILNNEEKQRWSNKLDSVKASVPTKL</sequence>
<dbReference type="AlphaFoldDB" id="A0A9X0L646"/>
<accession>A0A9X0L646</accession>
<organism evidence="1 2">
    <name type="scientific">Solirubrum puertoriconensis</name>
    <dbReference type="NCBI Taxonomy" id="1751427"/>
    <lineage>
        <taxon>Bacteria</taxon>
        <taxon>Pseudomonadati</taxon>
        <taxon>Bacteroidota</taxon>
        <taxon>Cytophagia</taxon>
        <taxon>Cytophagales</taxon>
    </lineage>
</organism>
<evidence type="ECO:0008006" key="3">
    <source>
        <dbReference type="Google" id="ProtNLM"/>
    </source>
</evidence>
<dbReference type="Proteomes" id="UP000054223">
    <property type="component" value="Unassembled WGS sequence"/>
</dbReference>
<dbReference type="SUPFAM" id="SSF48452">
    <property type="entry name" value="TPR-like"/>
    <property type="match status" value="1"/>
</dbReference>
<evidence type="ECO:0000313" key="2">
    <source>
        <dbReference type="Proteomes" id="UP000054223"/>
    </source>
</evidence>